<evidence type="ECO:0000259" key="9">
    <source>
        <dbReference type="PROSITE" id="PS50850"/>
    </source>
</evidence>
<accession>A0ABR0EXX5</accession>
<dbReference type="EMBL" id="JAXOVC010000002">
    <property type="protein sequence ID" value="KAK4505933.1"/>
    <property type="molecule type" value="Genomic_DNA"/>
</dbReference>
<evidence type="ECO:0000313" key="11">
    <source>
        <dbReference type="Proteomes" id="UP001305779"/>
    </source>
</evidence>
<feature type="transmembrane region" description="Helical" evidence="8">
    <location>
        <begin position="333"/>
        <end position="358"/>
    </location>
</feature>
<dbReference type="SUPFAM" id="SSF103473">
    <property type="entry name" value="MFS general substrate transporter"/>
    <property type="match status" value="1"/>
</dbReference>
<dbReference type="Proteomes" id="UP001305779">
    <property type="component" value="Unassembled WGS sequence"/>
</dbReference>
<evidence type="ECO:0000256" key="5">
    <source>
        <dbReference type="ARBA" id="ARBA00022989"/>
    </source>
</evidence>
<comment type="caution">
    <text evidence="10">The sequence shown here is derived from an EMBL/GenBank/DDBJ whole genome shotgun (WGS) entry which is preliminary data.</text>
</comment>
<evidence type="ECO:0000313" key="10">
    <source>
        <dbReference type="EMBL" id="KAK4505933.1"/>
    </source>
</evidence>
<evidence type="ECO:0000256" key="4">
    <source>
        <dbReference type="ARBA" id="ARBA00022692"/>
    </source>
</evidence>
<comment type="subcellular location">
    <subcellularLocation>
        <location evidence="1">Membrane</location>
        <topology evidence="1">Multi-pass membrane protein</topology>
    </subcellularLocation>
</comment>
<feature type="transmembrane region" description="Helical" evidence="8">
    <location>
        <begin position="21"/>
        <end position="39"/>
    </location>
</feature>
<keyword evidence="4 8" id="KW-0812">Transmembrane</keyword>
<evidence type="ECO:0000256" key="2">
    <source>
        <dbReference type="ARBA" id="ARBA00010992"/>
    </source>
</evidence>
<keyword evidence="5 8" id="KW-1133">Transmembrane helix</keyword>
<dbReference type="PANTHER" id="PTHR48022">
    <property type="entry name" value="PLASTIDIC GLUCOSE TRANSPORTER 4"/>
    <property type="match status" value="1"/>
</dbReference>
<dbReference type="NCBIfam" id="TIGR00879">
    <property type="entry name" value="SP"/>
    <property type="match status" value="1"/>
</dbReference>
<dbReference type="InterPro" id="IPR050360">
    <property type="entry name" value="MFS_Sugar_Transporters"/>
</dbReference>
<feature type="transmembrane region" description="Helical" evidence="8">
    <location>
        <begin position="206"/>
        <end position="223"/>
    </location>
</feature>
<dbReference type="InterPro" id="IPR036259">
    <property type="entry name" value="MFS_trans_sf"/>
</dbReference>
<evidence type="ECO:0000256" key="6">
    <source>
        <dbReference type="ARBA" id="ARBA00023136"/>
    </source>
</evidence>
<evidence type="ECO:0000256" key="3">
    <source>
        <dbReference type="ARBA" id="ARBA00022448"/>
    </source>
</evidence>
<feature type="transmembrane region" description="Helical" evidence="8">
    <location>
        <begin position="166"/>
        <end position="186"/>
    </location>
</feature>
<comment type="similarity">
    <text evidence="2 7">Belongs to the major facilitator superfamily. Sugar transporter (TC 2.A.1.1) family.</text>
</comment>
<feature type="transmembrane region" description="Helical" evidence="8">
    <location>
        <begin position="463"/>
        <end position="489"/>
    </location>
</feature>
<evidence type="ECO:0000256" key="1">
    <source>
        <dbReference type="ARBA" id="ARBA00004141"/>
    </source>
</evidence>
<proteinExistence type="inferred from homology"/>
<dbReference type="InterPro" id="IPR005829">
    <property type="entry name" value="Sugar_transporter_CS"/>
</dbReference>
<dbReference type="Gene3D" id="1.20.1250.20">
    <property type="entry name" value="MFS general substrate transporter like domains"/>
    <property type="match status" value="1"/>
</dbReference>
<dbReference type="PRINTS" id="PR00171">
    <property type="entry name" value="SUGRTRNSPORT"/>
</dbReference>
<feature type="transmembrane region" description="Helical" evidence="8">
    <location>
        <begin position="110"/>
        <end position="128"/>
    </location>
</feature>
<dbReference type="InterPro" id="IPR003663">
    <property type="entry name" value="Sugar/inositol_transpt"/>
</dbReference>
<dbReference type="PROSITE" id="PS50850">
    <property type="entry name" value="MFS"/>
    <property type="match status" value="1"/>
</dbReference>
<dbReference type="PROSITE" id="PS00217">
    <property type="entry name" value="SUGAR_TRANSPORT_2"/>
    <property type="match status" value="1"/>
</dbReference>
<keyword evidence="6 8" id="KW-0472">Membrane</keyword>
<name>A0ABR0EXX5_ZASCE</name>
<feature type="transmembrane region" description="Helical" evidence="8">
    <location>
        <begin position="364"/>
        <end position="382"/>
    </location>
</feature>
<keyword evidence="11" id="KW-1185">Reference proteome</keyword>
<protein>
    <recommendedName>
        <fullName evidence="9">Major facilitator superfamily (MFS) profile domain-containing protein</fullName>
    </recommendedName>
</protein>
<reference evidence="10 11" key="1">
    <citation type="journal article" date="2023" name="G3 (Bethesda)">
        <title>A chromosome-level genome assembly of Zasmidium syzygii isolated from banana leaves.</title>
        <authorList>
            <person name="van Westerhoven A.C."/>
            <person name="Mehrabi R."/>
            <person name="Talebi R."/>
            <person name="Steentjes M.B.F."/>
            <person name="Corcolon B."/>
            <person name="Chong P.A."/>
            <person name="Kema G.H.J."/>
            <person name="Seidl M.F."/>
        </authorList>
    </citation>
    <scope>NUCLEOTIDE SEQUENCE [LARGE SCALE GENOMIC DNA]</scope>
    <source>
        <strain evidence="10 11">P124</strain>
    </source>
</reference>
<dbReference type="PANTHER" id="PTHR48022:SF8">
    <property type="entry name" value="MAJOR FACILITATOR SUPERFAMILY (MFS) PROFILE DOMAIN-CONTAINING PROTEIN-RELATED"/>
    <property type="match status" value="1"/>
</dbReference>
<dbReference type="Pfam" id="PF00083">
    <property type="entry name" value="Sugar_tr"/>
    <property type="match status" value="1"/>
</dbReference>
<dbReference type="InterPro" id="IPR020846">
    <property type="entry name" value="MFS_dom"/>
</dbReference>
<sequence length="553" mass="60361">MFFLKKLLLNRQGNEGLPEQVLNLRLVYGIVVYGFMGAVRGLDEGLIGTTTTLPSCSNQFKLEDPSLSADAQANRLSNITSMVQLGSIAGSLVAFFLTDRIRRVWAVRELVVIWMIGITIYLAAAANGSLGMVIAGRFIAGIGIGRTTVVGPTYLAEIAPGAFRGLAVSVFAGMVYFGTMLAYFAAWGSSLHVSNESQLQWILPNLLHVYFAALILIGSFWSIESPRWLVKVGNIHQAGQNLAKIRNLSVDHEFVTAEMKDISDQLQREAEATKSTGFLARLKEFVVPAPNRYRLMLSILTQLLSQWSGASSITIYAPRYFAMIGTSGTEGRLLATAVLGAVKLSTAIICAIFLIDWIGRKRSMLGGITLQSIALLYVALFLRISGSADKSPRSQSPSTKRAATGAVVMIYLSGVGWAAGWNTMQYLMSAETYPLQLRALGSSVAIVLHFANQFGNSKAVPSMFIGLTIAGTMFFFAAVSALGLLWVWFFVPELAGMSLESVDAVFELPWYVIGRKGHRLVRDLEDRETIERIADAKGDTVTIEHTEKREEAE</sequence>
<feature type="transmembrane region" description="Helical" evidence="8">
    <location>
        <begin position="402"/>
        <end position="421"/>
    </location>
</feature>
<evidence type="ECO:0000256" key="8">
    <source>
        <dbReference type="SAM" id="Phobius"/>
    </source>
</evidence>
<evidence type="ECO:0000256" key="7">
    <source>
        <dbReference type="RuleBase" id="RU003346"/>
    </source>
</evidence>
<gene>
    <name evidence="10" type="ORF">PRZ48_003898</name>
</gene>
<feature type="domain" description="Major facilitator superfamily (MFS) profile" evidence="9">
    <location>
        <begin position="29"/>
        <end position="495"/>
    </location>
</feature>
<dbReference type="InterPro" id="IPR005828">
    <property type="entry name" value="MFS_sugar_transport-like"/>
</dbReference>
<keyword evidence="3 7" id="KW-0813">Transport</keyword>
<dbReference type="PROSITE" id="PS00216">
    <property type="entry name" value="SUGAR_TRANSPORT_1"/>
    <property type="match status" value="1"/>
</dbReference>
<feature type="transmembrane region" description="Helical" evidence="8">
    <location>
        <begin position="79"/>
        <end position="98"/>
    </location>
</feature>
<organism evidence="10 11">
    <name type="scientific">Zasmidium cellare</name>
    <name type="common">Wine cellar mold</name>
    <name type="synonym">Racodium cellare</name>
    <dbReference type="NCBI Taxonomy" id="395010"/>
    <lineage>
        <taxon>Eukaryota</taxon>
        <taxon>Fungi</taxon>
        <taxon>Dikarya</taxon>
        <taxon>Ascomycota</taxon>
        <taxon>Pezizomycotina</taxon>
        <taxon>Dothideomycetes</taxon>
        <taxon>Dothideomycetidae</taxon>
        <taxon>Mycosphaerellales</taxon>
        <taxon>Mycosphaerellaceae</taxon>
        <taxon>Zasmidium</taxon>
    </lineage>
</organism>
<feature type="transmembrane region" description="Helical" evidence="8">
    <location>
        <begin position="134"/>
        <end position="154"/>
    </location>
</feature>